<accession>A0A2B4R694</accession>
<organism evidence="1 2">
    <name type="scientific">Stylophora pistillata</name>
    <name type="common">Smooth cauliflower coral</name>
    <dbReference type="NCBI Taxonomy" id="50429"/>
    <lineage>
        <taxon>Eukaryota</taxon>
        <taxon>Metazoa</taxon>
        <taxon>Cnidaria</taxon>
        <taxon>Anthozoa</taxon>
        <taxon>Hexacorallia</taxon>
        <taxon>Scleractinia</taxon>
        <taxon>Astrocoeniina</taxon>
        <taxon>Pocilloporidae</taxon>
        <taxon>Stylophora</taxon>
    </lineage>
</organism>
<comment type="caution">
    <text evidence="1">The sequence shown here is derived from an EMBL/GenBank/DDBJ whole genome shotgun (WGS) entry which is preliminary data.</text>
</comment>
<dbReference type="EMBL" id="LSMT01001658">
    <property type="protein sequence ID" value="PFX12010.1"/>
    <property type="molecule type" value="Genomic_DNA"/>
</dbReference>
<evidence type="ECO:0000313" key="2">
    <source>
        <dbReference type="Proteomes" id="UP000225706"/>
    </source>
</evidence>
<proteinExistence type="predicted"/>
<name>A0A2B4R694_STYPI</name>
<dbReference type="AlphaFoldDB" id="A0A2B4R694"/>
<dbReference type="Proteomes" id="UP000225706">
    <property type="component" value="Unassembled WGS sequence"/>
</dbReference>
<sequence>MLPARIGGLGVAARFCRPTFSKQSMVGTLLYYIPISMQEGTRSREMELLALEQNLIGKKSEVSEAGRAAWNSFEKCANDYRGRDNIADDKQEDLSTSIEAVGGNGLLRNGNDGAGRGQVPVVGTEQVPVVNDGSSGSLAVDDESIAAEWRRREMGWLMFSMTRFSPSKL</sequence>
<keyword evidence="2" id="KW-1185">Reference proteome</keyword>
<reference evidence="2" key="1">
    <citation type="journal article" date="2017" name="bioRxiv">
        <title>Comparative analysis of the genomes of Stylophora pistillata and Acropora digitifera provides evidence for extensive differences between species of corals.</title>
        <authorList>
            <person name="Voolstra C.R."/>
            <person name="Li Y."/>
            <person name="Liew Y.J."/>
            <person name="Baumgarten S."/>
            <person name="Zoccola D."/>
            <person name="Flot J.-F."/>
            <person name="Tambutte S."/>
            <person name="Allemand D."/>
            <person name="Aranda M."/>
        </authorList>
    </citation>
    <scope>NUCLEOTIDE SEQUENCE [LARGE SCALE GENOMIC DNA]</scope>
</reference>
<evidence type="ECO:0000313" key="1">
    <source>
        <dbReference type="EMBL" id="PFX12010.1"/>
    </source>
</evidence>
<protein>
    <submittedName>
        <fullName evidence="1">Uncharacterized protein</fullName>
    </submittedName>
</protein>
<gene>
    <name evidence="1" type="ORF">AWC38_SpisGene24098</name>
</gene>